<dbReference type="Pfam" id="PF00251">
    <property type="entry name" value="Glyco_hydro_32N"/>
    <property type="match status" value="1"/>
</dbReference>
<evidence type="ECO:0000313" key="8">
    <source>
        <dbReference type="Proteomes" id="UP000176050"/>
    </source>
</evidence>
<evidence type="ECO:0000259" key="6">
    <source>
        <dbReference type="Pfam" id="PF08244"/>
    </source>
</evidence>
<dbReference type="InterPro" id="IPR023296">
    <property type="entry name" value="Glyco_hydro_beta-prop_sf"/>
</dbReference>
<dbReference type="RefSeq" id="WP_070235697.1">
    <property type="nucleotide sequence ID" value="NZ_CP017478.1"/>
</dbReference>
<dbReference type="InterPro" id="IPR013148">
    <property type="entry name" value="Glyco_hydro_32_N"/>
</dbReference>
<dbReference type="InterPro" id="IPR018053">
    <property type="entry name" value="Glyco_hydro_32_AS"/>
</dbReference>
<dbReference type="GO" id="GO:0005987">
    <property type="term" value="P:sucrose catabolic process"/>
    <property type="evidence" value="ECO:0007669"/>
    <property type="project" value="TreeGrafter"/>
</dbReference>
<dbReference type="Gene3D" id="2.115.10.20">
    <property type="entry name" value="Glycosyl hydrolase domain, family 43"/>
    <property type="match status" value="1"/>
</dbReference>
<dbReference type="SMART" id="SM00640">
    <property type="entry name" value="Glyco_32"/>
    <property type="match status" value="1"/>
</dbReference>
<dbReference type="EMBL" id="CP017478">
    <property type="protein sequence ID" value="AOW19581.1"/>
    <property type="molecule type" value="Genomic_DNA"/>
</dbReference>
<organism evidence="7 8">
    <name type="scientific">Urechidicola croceus</name>
    <dbReference type="NCBI Taxonomy" id="1850246"/>
    <lineage>
        <taxon>Bacteria</taxon>
        <taxon>Pseudomonadati</taxon>
        <taxon>Bacteroidota</taxon>
        <taxon>Flavobacteriia</taxon>
        <taxon>Flavobacteriales</taxon>
        <taxon>Flavobacteriaceae</taxon>
        <taxon>Urechidicola</taxon>
    </lineage>
</organism>
<dbReference type="CDD" id="cd18622">
    <property type="entry name" value="GH32_Inu-like"/>
    <property type="match status" value="1"/>
</dbReference>
<dbReference type="OrthoDB" id="9759709at2"/>
<dbReference type="SUPFAM" id="SSF75005">
    <property type="entry name" value="Arabinanase/levansucrase/invertase"/>
    <property type="match status" value="1"/>
</dbReference>
<dbReference type="Proteomes" id="UP000176050">
    <property type="component" value="Chromosome"/>
</dbReference>
<dbReference type="PANTHER" id="PTHR42800:SF1">
    <property type="entry name" value="EXOINULINASE INUD (AFU_ORTHOLOGUE AFUA_5G00480)"/>
    <property type="match status" value="1"/>
</dbReference>
<dbReference type="STRING" id="1850246.LPB138_02315"/>
<evidence type="ECO:0000256" key="3">
    <source>
        <dbReference type="ARBA" id="ARBA00023295"/>
    </source>
</evidence>
<comment type="similarity">
    <text evidence="1 4">Belongs to the glycosyl hydrolase 32 family.</text>
</comment>
<evidence type="ECO:0000313" key="7">
    <source>
        <dbReference type="EMBL" id="AOW19581.1"/>
    </source>
</evidence>
<dbReference type="InterPro" id="IPR001362">
    <property type="entry name" value="Glyco_hydro_32"/>
</dbReference>
<name>A0A1D8P4Z1_9FLAO</name>
<dbReference type="Gene3D" id="2.60.120.560">
    <property type="entry name" value="Exo-inulinase, domain 1"/>
    <property type="match status" value="1"/>
</dbReference>
<feature type="domain" description="Glycosyl hydrolase family 32 C-terminal" evidence="6">
    <location>
        <begin position="390"/>
        <end position="527"/>
    </location>
</feature>
<dbReference type="GO" id="GO:0004575">
    <property type="term" value="F:sucrose alpha-glucosidase activity"/>
    <property type="evidence" value="ECO:0007669"/>
    <property type="project" value="TreeGrafter"/>
</dbReference>
<dbReference type="PROSITE" id="PS51257">
    <property type="entry name" value="PROKAR_LIPOPROTEIN"/>
    <property type="match status" value="1"/>
</dbReference>
<dbReference type="InterPro" id="IPR013320">
    <property type="entry name" value="ConA-like_dom_sf"/>
</dbReference>
<keyword evidence="2 4" id="KW-0378">Hydrolase</keyword>
<dbReference type="PROSITE" id="PS00609">
    <property type="entry name" value="GLYCOSYL_HYDROL_F32"/>
    <property type="match status" value="1"/>
</dbReference>
<feature type="domain" description="Glycosyl hydrolase family 32 N-terminal" evidence="5">
    <location>
        <begin position="47"/>
        <end position="369"/>
    </location>
</feature>
<evidence type="ECO:0000256" key="2">
    <source>
        <dbReference type="ARBA" id="ARBA00022801"/>
    </source>
</evidence>
<dbReference type="PANTHER" id="PTHR42800">
    <property type="entry name" value="EXOINULINASE INUD (AFU_ORTHOLOGUE AFUA_5G00480)"/>
    <property type="match status" value="1"/>
</dbReference>
<dbReference type="Pfam" id="PF08244">
    <property type="entry name" value="Glyco_hydro_32C"/>
    <property type="match status" value="1"/>
</dbReference>
<gene>
    <name evidence="7" type="ORF">LPB138_02315</name>
</gene>
<keyword evidence="3 4" id="KW-0326">Glycosidase</keyword>
<protein>
    <submittedName>
        <fullName evidence="7">Glycosyl hydrolase family 32</fullName>
    </submittedName>
</protein>
<dbReference type="KEGG" id="lul:LPB138_02315"/>
<accession>A0A1D8P4Z1</accession>
<dbReference type="InterPro" id="IPR013189">
    <property type="entry name" value="Glyco_hydro_32_C"/>
</dbReference>
<dbReference type="GO" id="GO:0005737">
    <property type="term" value="C:cytoplasm"/>
    <property type="evidence" value="ECO:0007669"/>
    <property type="project" value="TreeGrafter"/>
</dbReference>
<dbReference type="AlphaFoldDB" id="A0A1D8P4Z1"/>
<keyword evidence="8" id="KW-1185">Reference proteome</keyword>
<evidence type="ECO:0000256" key="1">
    <source>
        <dbReference type="ARBA" id="ARBA00009902"/>
    </source>
</evidence>
<dbReference type="SUPFAM" id="SSF49899">
    <property type="entry name" value="Concanavalin A-like lectins/glucanases"/>
    <property type="match status" value="1"/>
</dbReference>
<proteinExistence type="inferred from homology"/>
<sequence>MKNLFIYFLFFLFLIFGGCKKSKNIKELSINGKSILNEESLYRPDFHFTPKANWMNDPNGLFYYRGIYHMYFQYYPEGNVWGPMHWGHAISKDLVNWEEKEIALYPDSLGYIFSGSAVVDIHNTSGFGTLENPPIVAMYTYHDMPAEKAGKVDYQTQAIAYSLDDGYTWTKYEGNPVIKNPGINNFRDPKVSWDSINNSWLMTLATTDENFIYRSDDLINWTLLQKFGEGLGAKGVWECPDFFPMKVEGTDETKWVLLQNLNPGGLNGGSGIQYFIGDFDGTTFTLDPSFEKDLELQKAIWLDYGRDNYAGVTWSNIPDSDGRKLFIGWMSNWDYAQVVPTKKWRSAMTLARELKLVKNNNQYRVYSNPVKELDDNISKTINQKPVKTSDEVLIGEGQDIDFNRVKIEFRIPNINQAKYVFTLFNSVNEKVIFGYDNVKKEFFSDRSKAGDLSFSDKFGATQTIVPIYDDVYNELKVELVLDKTSFEVFYNDGKSSMTEIFFLSEPLTGVSVHANGNEFELSDIKISQLKFD</sequence>
<reference evidence="7 8" key="1">
    <citation type="submission" date="2016-10" db="EMBL/GenBank/DDBJ databases">
        <title>Lutibacter sp. LPB0138, isolated from marine gastropod.</title>
        <authorList>
            <person name="Kim E."/>
            <person name="Yi H."/>
        </authorList>
    </citation>
    <scope>NUCLEOTIDE SEQUENCE [LARGE SCALE GENOMIC DNA]</scope>
    <source>
        <strain evidence="7 8">LPB0138</strain>
    </source>
</reference>
<evidence type="ECO:0000256" key="4">
    <source>
        <dbReference type="RuleBase" id="RU362110"/>
    </source>
</evidence>
<evidence type="ECO:0000259" key="5">
    <source>
        <dbReference type="Pfam" id="PF00251"/>
    </source>
</evidence>